<sequence>MIETRSKRGNPARTTTWTDLEQVESVFVEILSRLPLQYPIISNFEQAL</sequence>
<accession>A0A078JY05</accession>
<gene>
    <name evidence="1" type="primary">BnaUnng03920D</name>
    <name evidence="1" type="ORF">GSBRNA2T00004190001</name>
</gene>
<dbReference type="EMBL" id="LK042458">
    <property type="protein sequence ID" value="CDY70547.1"/>
    <property type="molecule type" value="Genomic_DNA"/>
</dbReference>
<reference evidence="1" key="2">
    <citation type="submission" date="2014-06" db="EMBL/GenBank/DDBJ databases">
        <authorList>
            <person name="Genoscope - CEA"/>
        </authorList>
    </citation>
    <scope>NUCLEOTIDE SEQUENCE</scope>
</reference>
<feature type="non-terminal residue" evidence="1">
    <location>
        <position position="48"/>
    </location>
</feature>
<protein>
    <submittedName>
        <fullName evidence="1">BnaUnng03920D protein</fullName>
    </submittedName>
</protein>
<organism evidence="1">
    <name type="scientific">Brassica napus</name>
    <name type="common">Rape</name>
    <dbReference type="NCBI Taxonomy" id="3708"/>
    <lineage>
        <taxon>Eukaryota</taxon>
        <taxon>Viridiplantae</taxon>
        <taxon>Streptophyta</taxon>
        <taxon>Embryophyta</taxon>
        <taxon>Tracheophyta</taxon>
        <taxon>Spermatophyta</taxon>
        <taxon>Magnoliopsida</taxon>
        <taxon>eudicotyledons</taxon>
        <taxon>Gunneridae</taxon>
        <taxon>Pentapetalae</taxon>
        <taxon>rosids</taxon>
        <taxon>malvids</taxon>
        <taxon>Brassicales</taxon>
        <taxon>Brassicaceae</taxon>
        <taxon>Brassiceae</taxon>
        <taxon>Brassica</taxon>
    </lineage>
</organism>
<dbReference type="PaxDb" id="3708-A0A078JY05"/>
<evidence type="ECO:0000313" key="1">
    <source>
        <dbReference type="EMBL" id="CDY70547.1"/>
    </source>
</evidence>
<reference evidence="1" key="1">
    <citation type="journal article" date="2014" name="Science">
        <title>Plant genetics. Early allopolyploid evolution in the post-Neolithic Brassica napus oilseed genome.</title>
        <authorList>
            <person name="Chalhoub B."/>
            <person name="Denoeud F."/>
            <person name="Liu S."/>
            <person name="Parkin I.A."/>
            <person name="Tang H."/>
            <person name="Wang X."/>
            <person name="Chiquet J."/>
            <person name="Belcram H."/>
            <person name="Tong C."/>
            <person name="Samans B."/>
            <person name="Correa M."/>
            <person name="Da Silva C."/>
            <person name="Just J."/>
            <person name="Falentin C."/>
            <person name="Koh C.S."/>
            <person name="Le Clainche I."/>
            <person name="Bernard M."/>
            <person name="Bento P."/>
            <person name="Noel B."/>
            <person name="Labadie K."/>
            <person name="Alberti A."/>
            <person name="Charles M."/>
            <person name="Arnaud D."/>
            <person name="Guo H."/>
            <person name="Daviaud C."/>
            <person name="Alamery S."/>
            <person name="Jabbari K."/>
            <person name="Zhao M."/>
            <person name="Edger P.P."/>
            <person name="Chelaifa H."/>
            <person name="Tack D."/>
            <person name="Lassalle G."/>
            <person name="Mestiri I."/>
            <person name="Schnel N."/>
            <person name="Le Paslier M.C."/>
            <person name="Fan G."/>
            <person name="Renault V."/>
            <person name="Bayer P.E."/>
            <person name="Golicz A.A."/>
            <person name="Manoli S."/>
            <person name="Lee T.H."/>
            <person name="Thi V.H."/>
            <person name="Chalabi S."/>
            <person name="Hu Q."/>
            <person name="Fan C."/>
            <person name="Tollenaere R."/>
            <person name="Lu Y."/>
            <person name="Battail C."/>
            <person name="Shen J."/>
            <person name="Sidebottom C.H."/>
            <person name="Wang X."/>
            <person name="Canaguier A."/>
            <person name="Chauveau A."/>
            <person name="Berard A."/>
            <person name="Deniot G."/>
            <person name="Guan M."/>
            <person name="Liu Z."/>
            <person name="Sun F."/>
            <person name="Lim Y.P."/>
            <person name="Lyons E."/>
            <person name="Town C.D."/>
            <person name="Bancroft I."/>
            <person name="Wang X."/>
            <person name="Meng J."/>
            <person name="Ma J."/>
            <person name="Pires J.C."/>
            <person name="King G.J."/>
            <person name="Brunel D."/>
            <person name="Delourme R."/>
            <person name="Renard M."/>
            <person name="Aury J.M."/>
            <person name="Adams K.L."/>
            <person name="Batley J."/>
            <person name="Snowdon R.J."/>
            <person name="Tost J."/>
            <person name="Edwards D."/>
            <person name="Zhou Y."/>
            <person name="Hua W."/>
            <person name="Sharpe A.G."/>
            <person name="Paterson A.H."/>
            <person name="Guan C."/>
            <person name="Wincker P."/>
        </authorList>
    </citation>
    <scope>NUCLEOTIDE SEQUENCE [LARGE SCALE GENOMIC DNA]</scope>
</reference>
<dbReference type="Gramene" id="CDY70547">
    <property type="protein sequence ID" value="CDY70547"/>
    <property type="gene ID" value="GSBRNA2T00004190001"/>
</dbReference>
<dbReference type="AlphaFoldDB" id="A0A078JY05"/>
<proteinExistence type="predicted"/>
<name>A0A078JY05_BRANA</name>